<dbReference type="AlphaFoldDB" id="A0A967BD91"/>
<accession>A0A967BD91</accession>
<name>A0A967BD91_9RHOB</name>
<feature type="transmembrane region" description="Helical" evidence="1">
    <location>
        <begin position="140"/>
        <end position="161"/>
    </location>
</feature>
<dbReference type="RefSeq" id="WP_167200080.1">
    <property type="nucleotide sequence ID" value="NZ_JAAORB010000053.1"/>
</dbReference>
<dbReference type="Proteomes" id="UP000639775">
    <property type="component" value="Unassembled WGS sequence"/>
</dbReference>
<feature type="transmembrane region" description="Helical" evidence="1">
    <location>
        <begin position="113"/>
        <end position="134"/>
    </location>
</feature>
<reference evidence="2" key="1">
    <citation type="submission" date="2020-03" db="EMBL/GenBank/DDBJ databases">
        <title>Roseovarius gahaiensis sp. nov., isolated from Gahai Saline Lake, China.</title>
        <authorList>
            <person name="Sun X."/>
        </authorList>
    </citation>
    <scope>NUCLEOTIDE SEQUENCE</scope>
    <source>
        <strain evidence="2">GH877</strain>
    </source>
</reference>
<comment type="caution">
    <text evidence="2">The sequence shown here is derived from an EMBL/GenBank/DDBJ whole genome shotgun (WGS) entry which is preliminary data.</text>
</comment>
<evidence type="ECO:0000313" key="3">
    <source>
        <dbReference type="Proteomes" id="UP000639775"/>
    </source>
</evidence>
<evidence type="ECO:0000313" key="2">
    <source>
        <dbReference type="EMBL" id="NHQ75900.1"/>
    </source>
</evidence>
<organism evidence="2 3">
    <name type="scientific">Roseovarius gahaiensis</name>
    <dbReference type="NCBI Taxonomy" id="2716691"/>
    <lineage>
        <taxon>Bacteria</taxon>
        <taxon>Pseudomonadati</taxon>
        <taxon>Pseudomonadota</taxon>
        <taxon>Alphaproteobacteria</taxon>
        <taxon>Rhodobacterales</taxon>
        <taxon>Roseobacteraceae</taxon>
        <taxon>Roseovarius</taxon>
    </lineage>
</organism>
<proteinExistence type="predicted"/>
<dbReference type="EMBL" id="JAAORB010000053">
    <property type="protein sequence ID" value="NHQ75900.1"/>
    <property type="molecule type" value="Genomic_DNA"/>
</dbReference>
<sequence>MNKKANLEVRAKVGVFNRSVACRLGEGMLEVERGGNVQRVGYDEIVEIRFQKRRSGRSVLGIQRATGRAITLRVSSGATSDEAVNDFVKSLCSLLAATSPDARVVIGPSRTQWVASWGGLFASGAVLLFAVWSLLAGDNIGSMLMPIGISLVNLAVVVPILRSGRPHQYSVAEALLRGL</sequence>
<keyword evidence="1" id="KW-0472">Membrane</keyword>
<keyword evidence="3" id="KW-1185">Reference proteome</keyword>
<keyword evidence="1" id="KW-0812">Transmembrane</keyword>
<evidence type="ECO:0000256" key="1">
    <source>
        <dbReference type="SAM" id="Phobius"/>
    </source>
</evidence>
<keyword evidence="1" id="KW-1133">Transmembrane helix</keyword>
<protein>
    <submittedName>
        <fullName evidence="2">Uncharacterized protein</fullName>
    </submittedName>
</protein>
<gene>
    <name evidence="2" type="ORF">HAT86_15730</name>
</gene>